<keyword evidence="2" id="KW-1185">Reference proteome</keyword>
<evidence type="ECO:0000313" key="2">
    <source>
        <dbReference type="Proteomes" id="UP000479710"/>
    </source>
</evidence>
<evidence type="ECO:0000313" key="1">
    <source>
        <dbReference type="EMBL" id="KAF0901144.1"/>
    </source>
</evidence>
<accession>A0A6G1CMX1</accession>
<dbReference type="EMBL" id="SPHZ02000009">
    <property type="protein sequence ID" value="KAF0901144.1"/>
    <property type="molecule type" value="Genomic_DNA"/>
</dbReference>
<gene>
    <name evidence="1" type="ORF">E2562_038162</name>
</gene>
<organism evidence="1 2">
    <name type="scientific">Oryza meyeriana var. granulata</name>
    <dbReference type="NCBI Taxonomy" id="110450"/>
    <lineage>
        <taxon>Eukaryota</taxon>
        <taxon>Viridiplantae</taxon>
        <taxon>Streptophyta</taxon>
        <taxon>Embryophyta</taxon>
        <taxon>Tracheophyta</taxon>
        <taxon>Spermatophyta</taxon>
        <taxon>Magnoliopsida</taxon>
        <taxon>Liliopsida</taxon>
        <taxon>Poales</taxon>
        <taxon>Poaceae</taxon>
        <taxon>BOP clade</taxon>
        <taxon>Oryzoideae</taxon>
        <taxon>Oryzeae</taxon>
        <taxon>Oryzinae</taxon>
        <taxon>Oryza</taxon>
        <taxon>Oryza meyeriana</taxon>
    </lineage>
</organism>
<sequence>MDLAPGQRLNTSLHCMDLATFHAGDTLPPCDLGLASKEDNSLPLSSTRAVPQATCPPLHHGVPHDHVWQHQP</sequence>
<name>A0A6G1CMX1_9ORYZ</name>
<reference evidence="1 2" key="1">
    <citation type="submission" date="2019-11" db="EMBL/GenBank/DDBJ databases">
        <title>Whole genome sequence of Oryza granulata.</title>
        <authorList>
            <person name="Li W."/>
        </authorList>
    </citation>
    <scope>NUCLEOTIDE SEQUENCE [LARGE SCALE GENOMIC DNA]</scope>
    <source>
        <strain evidence="2">cv. Menghai</strain>
        <tissue evidence="1">Leaf</tissue>
    </source>
</reference>
<proteinExistence type="predicted"/>
<protein>
    <submittedName>
        <fullName evidence="1">Uncharacterized protein</fullName>
    </submittedName>
</protein>
<comment type="caution">
    <text evidence="1">The sequence shown here is derived from an EMBL/GenBank/DDBJ whole genome shotgun (WGS) entry which is preliminary data.</text>
</comment>
<dbReference type="Proteomes" id="UP000479710">
    <property type="component" value="Unassembled WGS sequence"/>
</dbReference>
<dbReference type="AlphaFoldDB" id="A0A6G1CMX1"/>